<dbReference type="Pfam" id="PF00126">
    <property type="entry name" value="HTH_1"/>
    <property type="match status" value="1"/>
</dbReference>
<reference evidence="6 7" key="1">
    <citation type="submission" date="2019-03" db="EMBL/GenBank/DDBJ databases">
        <title>Complete Genome Sequence of Paraburkholderia dipogonis ICMP 19430T, a Nitrogen-fixing Symbiont of the South African Invasive Legume Dipogon lignosus in New Zealand.</title>
        <authorList>
            <person name="De Meyer S.E."/>
        </authorList>
    </citation>
    <scope>NUCLEOTIDE SEQUENCE [LARGE SCALE GENOMIC DNA]</scope>
    <source>
        <strain evidence="6 7">ICMP 19430</strain>
    </source>
</reference>
<proteinExistence type="inferred from homology"/>
<comment type="caution">
    <text evidence="6">The sequence shown here is derived from an EMBL/GenBank/DDBJ whole genome shotgun (WGS) entry which is preliminary data.</text>
</comment>
<dbReference type="Pfam" id="PF03466">
    <property type="entry name" value="LysR_substrate"/>
    <property type="match status" value="1"/>
</dbReference>
<dbReference type="GeneID" id="97309343"/>
<accession>A0A4Y8MIW4</accession>
<dbReference type="PANTHER" id="PTHR30126:SF77">
    <property type="entry name" value="TRANSCRIPTIONAL REGULATORY PROTEIN"/>
    <property type="match status" value="1"/>
</dbReference>
<keyword evidence="2" id="KW-0805">Transcription regulation</keyword>
<dbReference type="PANTHER" id="PTHR30126">
    <property type="entry name" value="HTH-TYPE TRANSCRIPTIONAL REGULATOR"/>
    <property type="match status" value="1"/>
</dbReference>
<dbReference type="InterPro" id="IPR005119">
    <property type="entry name" value="LysR_subst-bd"/>
</dbReference>
<evidence type="ECO:0000256" key="3">
    <source>
        <dbReference type="ARBA" id="ARBA00023125"/>
    </source>
</evidence>
<evidence type="ECO:0000256" key="1">
    <source>
        <dbReference type="ARBA" id="ARBA00009437"/>
    </source>
</evidence>
<dbReference type="SUPFAM" id="SSF53850">
    <property type="entry name" value="Periplasmic binding protein-like II"/>
    <property type="match status" value="1"/>
</dbReference>
<dbReference type="Gene3D" id="3.40.190.290">
    <property type="match status" value="1"/>
</dbReference>
<protein>
    <submittedName>
        <fullName evidence="6">LysR family transcriptional regulator</fullName>
    </submittedName>
</protein>
<dbReference type="CDD" id="cd05466">
    <property type="entry name" value="PBP2_LTTR_substrate"/>
    <property type="match status" value="1"/>
</dbReference>
<dbReference type="EMBL" id="SNVI01000005">
    <property type="protein sequence ID" value="TFE37375.1"/>
    <property type="molecule type" value="Genomic_DNA"/>
</dbReference>
<dbReference type="InterPro" id="IPR036388">
    <property type="entry name" value="WH-like_DNA-bd_sf"/>
</dbReference>
<dbReference type="AlphaFoldDB" id="A0A4Y8MIW4"/>
<dbReference type="GO" id="GO:0000976">
    <property type="term" value="F:transcription cis-regulatory region binding"/>
    <property type="evidence" value="ECO:0007669"/>
    <property type="project" value="TreeGrafter"/>
</dbReference>
<dbReference type="Proteomes" id="UP000297385">
    <property type="component" value="Unassembled WGS sequence"/>
</dbReference>
<comment type="similarity">
    <text evidence="1">Belongs to the LysR transcriptional regulatory family.</text>
</comment>
<dbReference type="RefSeq" id="WP_134465904.1">
    <property type="nucleotide sequence ID" value="NZ_JBHMFL010000022.1"/>
</dbReference>
<name>A0A4Y8MIW4_9BURK</name>
<evidence type="ECO:0000313" key="7">
    <source>
        <dbReference type="Proteomes" id="UP000297385"/>
    </source>
</evidence>
<keyword evidence="3" id="KW-0238">DNA-binding</keyword>
<evidence type="ECO:0000313" key="6">
    <source>
        <dbReference type="EMBL" id="TFE37375.1"/>
    </source>
</evidence>
<dbReference type="Gene3D" id="1.10.10.10">
    <property type="entry name" value="Winged helix-like DNA-binding domain superfamily/Winged helix DNA-binding domain"/>
    <property type="match status" value="1"/>
</dbReference>
<organism evidence="6 7">
    <name type="scientific">Paraburkholderia dipogonis</name>
    <dbReference type="NCBI Taxonomy" id="1211383"/>
    <lineage>
        <taxon>Bacteria</taxon>
        <taxon>Pseudomonadati</taxon>
        <taxon>Pseudomonadota</taxon>
        <taxon>Betaproteobacteria</taxon>
        <taxon>Burkholderiales</taxon>
        <taxon>Burkholderiaceae</taxon>
        <taxon>Paraburkholderia</taxon>
    </lineage>
</organism>
<gene>
    <name evidence="6" type="ORF">E2553_38475</name>
</gene>
<sequence length="310" mass="33929">MNTRFLETFVTLAQLENFRATARLLNTTPATVSLRIRSLEDEFKTELIDRSSAKFRLTPAGQNLVGLAKNVVNATRILQESASHAVVARDRMRIGVIDTVVHSWLSAYMRRVSADFPNLQIDLTVDSSAVLKRRMLSGELDVVVRVEGIDSPRIESRTIASYPLRWIARHDLLSGKQGALIQEVLAHPVLTFGRGTTPQLALENLVHRLAEESGVPVEMPRMTCLSSVAAILQLVREGYGVAAIPAIFVCDALSSGEFVEVPLGHLLPPIVVSLCTRVDASPMVRAAAETAASECVAYALHHSRALIETF</sequence>
<evidence type="ECO:0000256" key="2">
    <source>
        <dbReference type="ARBA" id="ARBA00023015"/>
    </source>
</evidence>
<dbReference type="GO" id="GO:0003700">
    <property type="term" value="F:DNA-binding transcription factor activity"/>
    <property type="evidence" value="ECO:0007669"/>
    <property type="project" value="InterPro"/>
</dbReference>
<evidence type="ECO:0000256" key="4">
    <source>
        <dbReference type="ARBA" id="ARBA00023163"/>
    </source>
</evidence>
<keyword evidence="4" id="KW-0804">Transcription</keyword>
<dbReference type="InterPro" id="IPR000847">
    <property type="entry name" value="LysR_HTH_N"/>
</dbReference>
<evidence type="ECO:0000259" key="5">
    <source>
        <dbReference type="PROSITE" id="PS50931"/>
    </source>
</evidence>
<dbReference type="SUPFAM" id="SSF46785">
    <property type="entry name" value="Winged helix' DNA-binding domain"/>
    <property type="match status" value="1"/>
</dbReference>
<dbReference type="InterPro" id="IPR036390">
    <property type="entry name" value="WH_DNA-bd_sf"/>
</dbReference>
<feature type="domain" description="HTH lysR-type" evidence="5">
    <location>
        <begin position="1"/>
        <end position="58"/>
    </location>
</feature>
<dbReference type="PROSITE" id="PS50931">
    <property type="entry name" value="HTH_LYSR"/>
    <property type="match status" value="1"/>
</dbReference>